<dbReference type="Gene3D" id="4.10.240.10">
    <property type="entry name" value="Zn(2)-C6 fungal-type DNA-binding domain"/>
    <property type="match status" value="1"/>
</dbReference>
<dbReference type="PROSITE" id="PS50048">
    <property type="entry name" value="ZN2_CY6_FUNGAL_2"/>
    <property type="match status" value="1"/>
</dbReference>
<evidence type="ECO:0000256" key="1">
    <source>
        <dbReference type="ARBA" id="ARBA00004123"/>
    </source>
</evidence>
<dbReference type="PANTHER" id="PTHR47338">
    <property type="entry name" value="ZN(II)2CYS6 TRANSCRIPTION FACTOR (EUROFUNG)-RELATED"/>
    <property type="match status" value="1"/>
</dbReference>
<sequence length="522" mass="59217">MLAQSACLKCSERKKKCDKAYPVCGQCERLLFRCYYRATALPAGKTNIIQAESISYVYQPSNEETLANDLIHLQSILGPAYISRLNTIVLNHRQIIIHLATAFLASCPRWMPIIQQYTFQQICEYDIPQTSQGPVLLLLTMCMLTRPLMSKGHNNQPDALRESMYTTVKRLFWEPGTIHEAATTIIKAGLFLSIYEYGHGMLNPSYMTMNVCSSMAQIRQLGGVHDSLGLPPFGAESSKQHDILKLWWGLKIHERMISLENGYAIKPINIDEAELMNNDRLELELESAKSYLSIDSHYFAYHLQARAAIWLELVLRVVRDPNAITAAGRLRFQAVDRGLLRYLTIILGLGMGTCCEAIAIGLNAFVHLHRGRLKLSNSFHFSEQDKLESSRALETMLRILSDFFDDQLFKNPGFIIASPTDDNGIFRETFPYFVHMTYVILLELKEHGRFEQLPTSSEAPPLEKEVEALWSILNFAAEHWQIARTVASNWLFQVGSRIPTLLRPDYTAAHRKGGSTSDSAYM</sequence>
<evidence type="ECO:0000259" key="7">
    <source>
        <dbReference type="PROSITE" id="PS50048"/>
    </source>
</evidence>
<evidence type="ECO:0000256" key="4">
    <source>
        <dbReference type="ARBA" id="ARBA00023125"/>
    </source>
</evidence>
<dbReference type="SUPFAM" id="SSF57701">
    <property type="entry name" value="Zn2/Cys6 DNA-binding domain"/>
    <property type="match status" value="1"/>
</dbReference>
<dbReference type="InterPro" id="IPR036864">
    <property type="entry name" value="Zn2-C6_fun-type_DNA-bd_sf"/>
</dbReference>
<dbReference type="PROSITE" id="PS00463">
    <property type="entry name" value="ZN2_CY6_FUNGAL_1"/>
    <property type="match status" value="1"/>
</dbReference>
<evidence type="ECO:0000256" key="6">
    <source>
        <dbReference type="ARBA" id="ARBA00023242"/>
    </source>
</evidence>
<protein>
    <submittedName>
        <fullName evidence="8">Quinic acid utilization activator</fullName>
    </submittedName>
</protein>
<dbReference type="InterPro" id="IPR050815">
    <property type="entry name" value="TF_fung"/>
</dbReference>
<organism evidence="8">
    <name type="scientific">Talaromyces marneffei PM1</name>
    <dbReference type="NCBI Taxonomy" id="1077442"/>
    <lineage>
        <taxon>Eukaryota</taxon>
        <taxon>Fungi</taxon>
        <taxon>Dikarya</taxon>
        <taxon>Ascomycota</taxon>
        <taxon>Pezizomycotina</taxon>
        <taxon>Eurotiomycetes</taxon>
        <taxon>Eurotiomycetidae</taxon>
        <taxon>Eurotiales</taxon>
        <taxon>Trichocomaceae</taxon>
        <taxon>Talaromyces</taxon>
        <taxon>Talaromyces sect. Talaromyces</taxon>
    </lineage>
</organism>
<evidence type="ECO:0000256" key="2">
    <source>
        <dbReference type="ARBA" id="ARBA00022723"/>
    </source>
</evidence>
<accession>A0A093UYA2</accession>
<evidence type="ECO:0000256" key="5">
    <source>
        <dbReference type="ARBA" id="ARBA00023163"/>
    </source>
</evidence>
<keyword evidence="2" id="KW-0479">Metal-binding</keyword>
<reference evidence="8" key="1">
    <citation type="journal article" date="2014" name="PLoS Genet.">
        <title>Signature Gene Expression Reveals Novel Clues to the Molecular Mechanisms of Dimorphic Transition in Penicillium marneffei.</title>
        <authorList>
            <person name="Yang E."/>
            <person name="Wang G."/>
            <person name="Cai J."/>
            <person name="Woo P.C."/>
            <person name="Lau S.K."/>
            <person name="Yuen K.-Y."/>
            <person name="Chow W.-N."/>
            <person name="Lin X."/>
        </authorList>
    </citation>
    <scope>NUCLEOTIDE SEQUENCE [LARGE SCALE GENOMIC DNA]</scope>
    <source>
        <strain evidence="8">PM1</strain>
    </source>
</reference>
<name>A0A093UYA2_TALMA</name>
<keyword evidence="5" id="KW-0804">Transcription</keyword>
<dbReference type="SMART" id="SM00066">
    <property type="entry name" value="GAL4"/>
    <property type="match status" value="1"/>
</dbReference>
<gene>
    <name evidence="8" type="ORF">GQ26_0241120</name>
</gene>
<dbReference type="Pfam" id="PF04082">
    <property type="entry name" value="Fungal_trans"/>
    <property type="match status" value="1"/>
</dbReference>
<dbReference type="Pfam" id="PF00172">
    <property type="entry name" value="Zn_clus"/>
    <property type="match status" value="1"/>
</dbReference>
<dbReference type="CDD" id="cd00067">
    <property type="entry name" value="GAL4"/>
    <property type="match status" value="1"/>
</dbReference>
<proteinExistence type="predicted"/>
<feature type="domain" description="Zn(2)-C6 fungal-type" evidence="7">
    <location>
        <begin position="6"/>
        <end position="36"/>
    </location>
</feature>
<keyword evidence="3" id="KW-0805">Transcription regulation</keyword>
<keyword evidence="6" id="KW-0539">Nucleus</keyword>
<dbReference type="InterPro" id="IPR007219">
    <property type="entry name" value="XnlR_reg_dom"/>
</dbReference>
<keyword evidence="4" id="KW-0238">DNA-binding</keyword>
<dbReference type="PANTHER" id="PTHR47338:SF20">
    <property type="entry name" value="ZN(II)2CYS6 TRANSCRIPTION FACTOR (EUROFUNG)"/>
    <property type="match status" value="1"/>
</dbReference>
<dbReference type="AlphaFoldDB" id="A0A093UYA2"/>
<evidence type="ECO:0000256" key="3">
    <source>
        <dbReference type="ARBA" id="ARBA00023015"/>
    </source>
</evidence>
<dbReference type="CDD" id="cd12148">
    <property type="entry name" value="fungal_TF_MHR"/>
    <property type="match status" value="1"/>
</dbReference>
<comment type="caution">
    <text evidence="8">The sequence shown here is derived from an EMBL/GenBank/DDBJ whole genome shotgun (WGS) entry which is preliminary data.</text>
</comment>
<evidence type="ECO:0000313" key="8">
    <source>
        <dbReference type="EMBL" id="KFX45267.1"/>
    </source>
</evidence>
<dbReference type="GO" id="GO:0003677">
    <property type="term" value="F:DNA binding"/>
    <property type="evidence" value="ECO:0007669"/>
    <property type="project" value="UniProtKB-KW"/>
</dbReference>
<dbReference type="GO" id="GO:0000981">
    <property type="term" value="F:DNA-binding transcription factor activity, RNA polymerase II-specific"/>
    <property type="evidence" value="ECO:0007669"/>
    <property type="project" value="InterPro"/>
</dbReference>
<dbReference type="GO" id="GO:0005634">
    <property type="term" value="C:nucleus"/>
    <property type="evidence" value="ECO:0007669"/>
    <property type="project" value="UniProtKB-SubCell"/>
</dbReference>
<comment type="subcellular location">
    <subcellularLocation>
        <location evidence="1">Nucleus</location>
    </subcellularLocation>
</comment>
<dbReference type="InterPro" id="IPR001138">
    <property type="entry name" value="Zn2Cys6_DnaBD"/>
</dbReference>
<dbReference type="EMBL" id="JPOX01000024">
    <property type="protein sequence ID" value="KFX45267.1"/>
    <property type="molecule type" value="Genomic_DNA"/>
</dbReference>
<dbReference type="GO" id="GO:0008270">
    <property type="term" value="F:zinc ion binding"/>
    <property type="evidence" value="ECO:0007669"/>
    <property type="project" value="InterPro"/>
</dbReference>